<reference evidence="1 2" key="1">
    <citation type="journal article" date="2023" name="Life. Sci Alliance">
        <title>Evolutionary insights into 3D genome organization and epigenetic landscape of Vigna mungo.</title>
        <authorList>
            <person name="Junaid A."/>
            <person name="Singh B."/>
            <person name="Bhatia S."/>
        </authorList>
    </citation>
    <scope>NUCLEOTIDE SEQUENCE [LARGE SCALE GENOMIC DNA]</scope>
    <source>
        <strain evidence="1">Urdbean</strain>
    </source>
</reference>
<gene>
    <name evidence="1" type="ORF">V8G54_029394</name>
</gene>
<sequence>KNLVHLKINAILTYDPCVQKLCLNFPLILPLLSVLFLHNEFYKELFLDHGVGYKCDNQCLNITCMSNASKKDSFFELMLVVKEYLITTVPTEDNIKKIRIRPKNTTTLKW</sequence>
<organism evidence="1 2">
    <name type="scientific">Vigna mungo</name>
    <name type="common">Black gram</name>
    <name type="synonym">Phaseolus mungo</name>
    <dbReference type="NCBI Taxonomy" id="3915"/>
    <lineage>
        <taxon>Eukaryota</taxon>
        <taxon>Viridiplantae</taxon>
        <taxon>Streptophyta</taxon>
        <taxon>Embryophyta</taxon>
        <taxon>Tracheophyta</taxon>
        <taxon>Spermatophyta</taxon>
        <taxon>Magnoliopsida</taxon>
        <taxon>eudicotyledons</taxon>
        <taxon>Gunneridae</taxon>
        <taxon>Pentapetalae</taxon>
        <taxon>rosids</taxon>
        <taxon>fabids</taxon>
        <taxon>Fabales</taxon>
        <taxon>Fabaceae</taxon>
        <taxon>Papilionoideae</taxon>
        <taxon>50 kb inversion clade</taxon>
        <taxon>NPAAA clade</taxon>
        <taxon>indigoferoid/millettioid clade</taxon>
        <taxon>Phaseoleae</taxon>
        <taxon>Vigna</taxon>
    </lineage>
</organism>
<proteinExistence type="predicted"/>
<dbReference type="Proteomes" id="UP001374535">
    <property type="component" value="Chromosome 9"/>
</dbReference>
<feature type="non-terminal residue" evidence="1">
    <location>
        <position position="1"/>
    </location>
</feature>
<keyword evidence="2" id="KW-1185">Reference proteome</keyword>
<name>A0AAQ3RLS5_VIGMU</name>
<evidence type="ECO:0000313" key="1">
    <source>
        <dbReference type="EMBL" id="WVY97243.1"/>
    </source>
</evidence>
<protein>
    <submittedName>
        <fullName evidence="1">Uncharacterized protein</fullName>
    </submittedName>
</protein>
<dbReference type="AlphaFoldDB" id="A0AAQ3RLS5"/>
<dbReference type="EMBL" id="CP144692">
    <property type="protein sequence ID" value="WVY97243.1"/>
    <property type="molecule type" value="Genomic_DNA"/>
</dbReference>
<evidence type="ECO:0000313" key="2">
    <source>
        <dbReference type="Proteomes" id="UP001374535"/>
    </source>
</evidence>
<accession>A0AAQ3RLS5</accession>